<dbReference type="KEGG" id="fki:FK004_12880"/>
<dbReference type="OrthoDB" id="961069at2"/>
<sequence>MDTDKKLRELEGMRENNWQRIIFVLRKHHDLWAQKNISPEFGPLKMSYMPVICNINLEGSSAVDIARDSMIIKQAMSRTIKELEEKGMITSTTDASDKRSERLNLTESGKKLVLDANLKLVELVKEYEKLVGRKNLDTAVSVINTIIKYHESLNDADKLENK</sequence>
<dbReference type="InterPro" id="IPR000835">
    <property type="entry name" value="HTH_MarR-typ"/>
</dbReference>
<reference evidence="2 3" key="1">
    <citation type="submission" date="2017-04" db="EMBL/GenBank/DDBJ databases">
        <title>Complete genome sequence of Flavobacterium kingsejong AJ004.</title>
        <authorList>
            <person name="Lee P.C."/>
        </authorList>
    </citation>
    <scope>NUCLEOTIDE SEQUENCE [LARGE SCALE GENOMIC DNA]</scope>
    <source>
        <strain evidence="2 3">AJ004</strain>
    </source>
</reference>
<evidence type="ECO:0000259" key="1">
    <source>
        <dbReference type="PROSITE" id="PS50995"/>
    </source>
</evidence>
<evidence type="ECO:0000313" key="2">
    <source>
        <dbReference type="EMBL" id="AWG26053.1"/>
    </source>
</evidence>
<dbReference type="RefSeq" id="WP_108737591.1">
    <property type="nucleotide sequence ID" value="NZ_CP020919.1"/>
</dbReference>
<dbReference type="AlphaFoldDB" id="A0A2S1LQL5"/>
<dbReference type="PROSITE" id="PS50995">
    <property type="entry name" value="HTH_MARR_2"/>
    <property type="match status" value="1"/>
</dbReference>
<dbReference type="Gene3D" id="1.10.10.10">
    <property type="entry name" value="Winged helix-like DNA-binding domain superfamily/Winged helix DNA-binding domain"/>
    <property type="match status" value="1"/>
</dbReference>
<dbReference type="GO" id="GO:0003700">
    <property type="term" value="F:DNA-binding transcription factor activity"/>
    <property type="evidence" value="ECO:0007669"/>
    <property type="project" value="InterPro"/>
</dbReference>
<dbReference type="InterPro" id="IPR036390">
    <property type="entry name" value="WH_DNA-bd_sf"/>
</dbReference>
<feature type="domain" description="HTH marR-type" evidence="1">
    <location>
        <begin position="1"/>
        <end position="148"/>
    </location>
</feature>
<organism evidence="2 3">
    <name type="scientific">Flavobacterium kingsejongi</name>
    <dbReference type="NCBI Taxonomy" id="1678728"/>
    <lineage>
        <taxon>Bacteria</taxon>
        <taxon>Pseudomonadati</taxon>
        <taxon>Bacteroidota</taxon>
        <taxon>Flavobacteriia</taxon>
        <taxon>Flavobacteriales</taxon>
        <taxon>Flavobacteriaceae</taxon>
        <taxon>Flavobacterium</taxon>
    </lineage>
</organism>
<dbReference type="Pfam" id="PF01047">
    <property type="entry name" value="MarR"/>
    <property type="match status" value="1"/>
</dbReference>
<dbReference type="SUPFAM" id="SSF46785">
    <property type="entry name" value="Winged helix' DNA-binding domain"/>
    <property type="match status" value="1"/>
</dbReference>
<dbReference type="PRINTS" id="PR00598">
    <property type="entry name" value="HTHMARR"/>
</dbReference>
<evidence type="ECO:0000313" key="3">
    <source>
        <dbReference type="Proteomes" id="UP000244677"/>
    </source>
</evidence>
<dbReference type="Proteomes" id="UP000244677">
    <property type="component" value="Chromosome"/>
</dbReference>
<gene>
    <name evidence="2" type="ORF">FK004_12880</name>
</gene>
<keyword evidence="3" id="KW-1185">Reference proteome</keyword>
<accession>A0A2S1LQL5</accession>
<dbReference type="SMART" id="SM00347">
    <property type="entry name" value="HTH_MARR"/>
    <property type="match status" value="1"/>
</dbReference>
<protein>
    <recommendedName>
        <fullName evidence="1">HTH marR-type domain-containing protein</fullName>
    </recommendedName>
</protein>
<name>A0A2S1LQL5_9FLAO</name>
<dbReference type="EMBL" id="CP020919">
    <property type="protein sequence ID" value="AWG26053.1"/>
    <property type="molecule type" value="Genomic_DNA"/>
</dbReference>
<dbReference type="InterPro" id="IPR036388">
    <property type="entry name" value="WH-like_DNA-bd_sf"/>
</dbReference>
<proteinExistence type="predicted"/>